<name>A0A0Q9WPX6_DROWI</name>
<keyword evidence="1" id="KW-1133">Transmembrane helix</keyword>
<keyword evidence="1" id="KW-0472">Membrane</keyword>
<dbReference type="EMBL" id="CH963852">
    <property type="protein sequence ID" value="KRF98239.1"/>
    <property type="molecule type" value="Genomic_DNA"/>
</dbReference>
<dbReference type="AlphaFoldDB" id="A0A0Q9WPX6"/>
<gene>
    <name evidence="3" type="primary">Dwil\GK27657</name>
    <name evidence="3" type="ORF">Dwil_GK27657</name>
</gene>
<evidence type="ECO:0000313" key="3">
    <source>
        <dbReference type="EMBL" id="KRF98239.1"/>
    </source>
</evidence>
<reference evidence="3 4" key="1">
    <citation type="journal article" date="2007" name="Nature">
        <title>Evolution of genes and genomes on the Drosophila phylogeny.</title>
        <authorList>
            <consortium name="Drosophila 12 Genomes Consortium"/>
            <person name="Clark A.G."/>
            <person name="Eisen M.B."/>
            <person name="Smith D.R."/>
            <person name="Bergman C.M."/>
            <person name="Oliver B."/>
            <person name="Markow T.A."/>
            <person name="Kaufman T.C."/>
            <person name="Kellis M."/>
            <person name="Gelbart W."/>
            <person name="Iyer V.N."/>
            <person name="Pollard D.A."/>
            <person name="Sackton T.B."/>
            <person name="Larracuente A.M."/>
            <person name="Singh N.D."/>
            <person name="Abad J.P."/>
            <person name="Abt D.N."/>
            <person name="Adryan B."/>
            <person name="Aguade M."/>
            <person name="Akashi H."/>
            <person name="Anderson W.W."/>
            <person name="Aquadro C.F."/>
            <person name="Ardell D.H."/>
            <person name="Arguello R."/>
            <person name="Artieri C.G."/>
            <person name="Barbash D.A."/>
            <person name="Barker D."/>
            <person name="Barsanti P."/>
            <person name="Batterham P."/>
            <person name="Batzoglou S."/>
            <person name="Begun D."/>
            <person name="Bhutkar A."/>
            <person name="Blanco E."/>
            <person name="Bosak S.A."/>
            <person name="Bradley R.K."/>
            <person name="Brand A.D."/>
            <person name="Brent M.R."/>
            <person name="Brooks A.N."/>
            <person name="Brown R.H."/>
            <person name="Butlin R.K."/>
            <person name="Caggese C."/>
            <person name="Calvi B.R."/>
            <person name="Bernardo de Carvalho A."/>
            <person name="Caspi A."/>
            <person name="Castrezana S."/>
            <person name="Celniker S.E."/>
            <person name="Chang J.L."/>
            <person name="Chapple C."/>
            <person name="Chatterji S."/>
            <person name="Chinwalla A."/>
            <person name="Civetta A."/>
            <person name="Clifton S.W."/>
            <person name="Comeron J.M."/>
            <person name="Costello J.C."/>
            <person name="Coyne J.A."/>
            <person name="Daub J."/>
            <person name="David R.G."/>
            <person name="Delcher A.L."/>
            <person name="Delehaunty K."/>
            <person name="Do C.B."/>
            <person name="Ebling H."/>
            <person name="Edwards K."/>
            <person name="Eickbush T."/>
            <person name="Evans J.D."/>
            <person name="Filipski A."/>
            <person name="Findeiss S."/>
            <person name="Freyhult E."/>
            <person name="Fulton L."/>
            <person name="Fulton R."/>
            <person name="Garcia A.C."/>
            <person name="Gardiner A."/>
            <person name="Garfield D.A."/>
            <person name="Garvin B.E."/>
            <person name="Gibson G."/>
            <person name="Gilbert D."/>
            <person name="Gnerre S."/>
            <person name="Godfrey J."/>
            <person name="Good R."/>
            <person name="Gotea V."/>
            <person name="Gravely B."/>
            <person name="Greenberg A.J."/>
            <person name="Griffiths-Jones S."/>
            <person name="Gross S."/>
            <person name="Guigo R."/>
            <person name="Gustafson E.A."/>
            <person name="Haerty W."/>
            <person name="Hahn M.W."/>
            <person name="Halligan D.L."/>
            <person name="Halpern A.L."/>
            <person name="Halter G.M."/>
            <person name="Han M.V."/>
            <person name="Heger A."/>
            <person name="Hillier L."/>
            <person name="Hinrichs A.S."/>
            <person name="Holmes I."/>
            <person name="Hoskins R.A."/>
            <person name="Hubisz M.J."/>
            <person name="Hultmark D."/>
            <person name="Huntley M.A."/>
            <person name="Jaffe D.B."/>
            <person name="Jagadeeshan S."/>
            <person name="Jeck W.R."/>
            <person name="Johnson J."/>
            <person name="Jones C.D."/>
            <person name="Jordan W.C."/>
            <person name="Karpen G.H."/>
            <person name="Kataoka E."/>
            <person name="Keightley P.D."/>
            <person name="Kheradpour P."/>
            <person name="Kirkness E.F."/>
            <person name="Koerich L.B."/>
            <person name="Kristiansen K."/>
            <person name="Kudrna D."/>
            <person name="Kulathinal R.J."/>
            <person name="Kumar S."/>
            <person name="Kwok R."/>
            <person name="Lander E."/>
            <person name="Langley C.H."/>
            <person name="Lapoint R."/>
            <person name="Lazzaro B.P."/>
            <person name="Lee S.J."/>
            <person name="Levesque L."/>
            <person name="Li R."/>
            <person name="Lin C.F."/>
            <person name="Lin M.F."/>
            <person name="Lindblad-Toh K."/>
            <person name="Llopart A."/>
            <person name="Long M."/>
            <person name="Low L."/>
            <person name="Lozovsky E."/>
            <person name="Lu J."/>
            <person name="Luo M."/>
            <person name="Machado C.A."/>
            <person name="Makalowski W."/>
            <person name="Marzo M."/>
            <person name="Matsuda M."/>
            <person name="Matzkin L."/>
            <person name="McAllister B."/>
            <person name="McBride C.S."/>
            <person name="McKernan B."/>
            <person name="McKernan K."/>
            <person name="Mendez-Lago M."/>
            <person name="Minx P."/>
            <person name="Mollenhauer M.U."/>
            <person name="Montooth K."/>
            <person name="Mount S.M."/>
            <person name="Mu X."/>
            <person name="Myers E."/>
            <person name="Negre B."/>
            <person name="Newfeld S."/>
            <person name="Nielsen R."/>
            <person name="Noor M.A."/>
            <person name="O'Grady P."/>
            <person name="Pachter L."/>
            <person name="Papaceit M."/>
            <person name="Parisi M.J."/>
            <person name="Parisi M."/>
            <person name="Parts L."/>
            <person name="Pedersen J.S."/>
            <person name="Pesole G."/>
            <person name="Phillippy A.M."/>
            <person name="Ponting C.P."/>
            <person name="Pop M."/>
            <person name="Porcelli D."/>
            <person name="Powell J.R."/>
            <person name="Prohaska S."/>
            <person name="Pruitt K."/>
            <person name="Puig M."/>
            <person name="Quesneville H."/>
            <person name="Ram K.R."/>
            <person name="Rand D."/>
            <person name="Rasmussen M.D."/>
            <person name="Reed L.K."/>
            <person name="Reenan R."/>
            <person name="Reily A."/>
            <person name="Remington K.A."/>
            <person name="Rieger T.T."/>
            <person name="Ritchie M.G."/>
            <person name="Robin C."/>
            <person name="Rogers Y.H."/>
            <person name="Rohde C."/>
            <person name="Rozas J."/>
            <person name="Rubenfield M.J."/>
            <person name="Ruiz A."/>
            <person name="Russo S."/>
            <person name="Salzberg S.L."/>
            <person name="Sanchez-Gracia A."/>
            <person name="Saranga D.J."/>
            <person name="Sato H."/>
            <person name="Schaeffer S.W."/>
            <person name="Schatz M.C."/>
            <person name="Schlenke T."/>
            <person name="Schwartz R."/>
            <person name="Segarra C."/>
            <person name="Singh R.S."/>
            <person name="Sirot L."/>
            <person name="Sirota M."/>
            <person name="Sisneros N.B."/>
            <person name="Smith C.D."/>
            <person name="Smith T.F."/>
            <person name="Spieth J."/>
            <person name="Stage D.E."/>
            <person name="Stark A."/>
            <person name="Stephan W."/>
            <person name="Strausberg R.L."/>
            <person name="Strempel S."/>
            <person name="Sturgill D."/>
            <person name="Sutton G."/>
            <person name="Sutton G.G."/>
            <person name="Tao W."/>
            <person name="Teichmann S."/>
            <person name="Tobari Y.N."/>
            <person name="Tomimura Y."/>
            <person name="Tsolas J.M."/>
            <person name="Valente V.L."/>
            <person name="Venter E."/>
            <person name="Venter J.C."/>
            <person name="Vicario S."/>
            <person name="Vieira F.G."/>
            <person name="Vilella A.J."/>
            <person name="Villasante A."/>
            <person name="Walenz B."/>
            <person name="Wang J."/>
            <person name="Wasserman M."/>
            <person name="Watts T."/>
            <person name="Wilson D."/>
            <person name="Wilson R.K."/>
            <person name="Wing R.A."/>
            <person name="Wolfner M.F."/>
            <person name="Wong A."/>
            <person name="Wong G.K."/>
            <person name="Wu C.I."/>
            <person name="Wu G."/>
            <person name="Yamamoto D."/>
            <person name="Yang H.P."/>
            <person name="Yang S.P."/>
            <person name="Yorke J.A."/>
            <person name="Yoshida K."/>
            <person name="Zdobnov E."/>
            <person name="Zhang P."/>
            <person name="Zhang Y."/>
            <person name="Zimin A.V."/>
            <person name="Baldwin J."/>
            <person name="Abdouelleil A."/>
            <person name="Abdulkadir J."/>
            <person name="Abebe A."/>
            <person name="Abera B."/>
            <person name="Abreu J."/>
            <person name="Acer S.C."/>
            <person name="Aftuck L."/>
            <person name="Alexander A."/>
            <person name="An P."/>
            <person name="Anderson E."/>
            <person name="Anderson S."/>
            <person name="Arachi H."/>
            <person name="Azer M."/>
            <person name="Bachantsang P."/>
            <person name="Barry A."/>
            <person name="Bayul T."/>
            <person name="Berlin A."/>
            <person name="Bessette D."/>
            <person name="Bloom T."/>
            <person name="Blye J."/>
            <person name="Boguslavskiy L."/>
            <person name="Bonnet C."/>
            <person name="Boukhgalter B."/>
            <person name="Bourzgui I."/>
            <person name="Brown A."/>
            <person name="Cahill P."/>
            <person name="Channer S."/>
            <person name="Cheshatsang Y."/>
            <person name="Chuda L."/>
            <person name="Citroen M."/>
            <person name="Collymore A."/>
            <person name="Cooke P."/>
            <person name="Costello M."/>
            <person name="D'Aco K."/>
            <person name="Daza R."/>
            <person name="De Haan G."/>
            <person name="DeGray S."/>
            <person name="DeMaso C."/>
            <person name="Dhargay N."/>
            <person name="Dooley K."/>
            <person name="Dooley E."/>
            <person name="Doricent M."/>
            <person name="Dorje P."/>
            <person name="Dorjee K."/>
            <person name="Dupes A."/>
            <person name="Elong R."/>
            <person name="Falk J."/>
            <person name="Farina A."/>
            <person name="Faro S."/>
            <person name="Ferguson D."/>
            <person name="Fisher S."/>
            <person name="Foley C.D."/>
            <person name="Franke A."/>
            <person name="Friedrich D."/>
            <person name="Gadbois L."/>
            <person name="Gearin G."/>
            <person name="Gearin C.R."/>
            <person name="Giannoukos G."/>
            <person name="Goode T."/>
            <person name="Graham J."/>
            <person name="Grandbois E."/>
            <person name="Grewal S."/>
            <person name="Gyaltsen K."/>
            <person name="Hafez N."/>
            <person name="Hagos B."/>
            <person name="Hall J."/>
            <person name="Henson C."/>
            <person name="Hollinger A."/>
            <person name="Honan T."/>
            <person name="Huard M.D."/>
            <person name="Hughes L."/>
            <person name="Hurhula B."/>
            <person name="Husby M.E."/>
            <person name="Kamat A."/>
            <person name="Kanga B."/>
            <person name="Kashin S."/>
            <person name="Khazanovich D."/>
            <person name="Kisner P."/>
            <person name="Lance K."/>
            <person name="Lara M."/>
            <person name="Lee W."/>
            <person name="Lennon N."/>
            <person name="Letendre F."/>
            <person name="LeVine R."/>
            <person name="Lipovsky A."/>
            <person name="Liu X."/>
            <person name="Liu J."/>
            <person name="Liu S."/>
            <person name="Lokyitsang T."/>
            <person name="Lokyitsang Y."/>
            <person name="Lubonja R."/>
            <person name="Lui A."/>
            <person name="MacDonald P."/>
            <person name="Magnisalis V."/>
            <person name="Maru K."/>
            <person name="Matthews C."/>
            <person name="McCusker W."/>
            <person name="McDonough S."/>
            <person name="Mehta T."/>
            <person name="Meldrim J."/>
            <person name="Meneus L."/>
            <person name="Mihai O."/>
            <person name="Mihalev A."/>
            <person name="Mihova T."/>
            <person name="Mittelman R."/>
            <person name="Mlenga V."/>
            <person name="Montmayeur A."/>
            <person name="Mulrain L."/>
            <person name="Navidi A."/>
            <person name="Naylor J."/>
            <person name="Negash T."/>
            <person name="Nguyen T."/>
            <person name="Nguyen N."/>
            <person name="Nicol R."/>
            <person name="Norbu C."/>
            <person name="Norbu N."/>
            <person name="Novod N."/>
            <person name="O'Neill B."/>
            <person name="Osman S."/>
            <person name="Markiewicz E."/>
            <person name="Oyono O.L."/>
            <person name="Patti C."/>
            <person name="Phunkhang P."/>
            <person name="Pierre F."/>
            <person name="Priest M."/>
            <person name="Raghuraman S."/>
            <person name="Rege F."/>
            <person name="Reyes R."/>
            <person name="Rise C."/>
            <person name="Rogov P."/>
            <person name="Ross K."/>
            <person name="Ryan E."/>
            <person name="Settipalli S."/>
            <person name="Shea T."/>
            <person name="Sherpa N."/>
            <person name="Shi L."/>
            <person name="Shih D."/>
            <person name="Sparrow T."/>
            <person name="Spaulding J."/>
            <person name="Stalker J."/>
            <person name="Stange-Thomann N."/>
            <person name="Stavropoulos S."/>
            <person name="Stone C."/>
            <person name="Strader C."/>
            <person name="Tesfaye S."/>
            <person name="Thomson T."/>
            <person name="Thoulutsang Y."/>
            <person name="Thoulutsang D."/>
            <person name="Topham K."/>
            <person name="Topping I."/>
            <person name="Tsamla T."/>
            <person name="Vassiliev H."/>
            <person name="Vo A."/>
            <person name="Wangchuk T."/>
            <person name="Wangdi T."/>
            <person name="Weiand M."/>
            <person name="Wilkinson J."/>
            <person name="Wilson A."/>
            <person name="Yadav S."/>
            <person name="Young G."/>
            <person name="Yu Q."/>
            <person name="Zembek L."/>
            <person name="Zhong D."/>
            <person name="Zimmer A."/>
            <person name="Zwirko Z."/>
            <person name="Jaffe D.B."/>
            <person name="Alvarez P."/>
            <person name="Brockman W."/>
            <person name="Butler J."/>
            <person name="Chin C."/>
            <person name="Gnerre S."/>
            <person name="Grabherr M."/>
            <person name="Kleber M."/>
            <person name="Mauceli E."/>
            <person name="MacCallum I."/>
        </authorList>
    </citation>
    <scope>NUCLEOTIDE SEQUENCE [LARGE SCALE GENOMIC DNA]</scope>
    <source>
        <strain evidence="4">Tucson 14030-0811.24</strain>
    </source>
</reference>
<keyword evidence="1" id="KW-0812">Transmembrane</keyword>
<dbReference type="Proteomes" id="UP000007798">
    <property type="component" value="Unassembled WGS sequence"/>
</dbReference>
<feature type="transmembrane region" description="Helical" evidence="1">
    <location>
        <begin position="39"/>
        <end position="65"/>
    </location>
</feature>
<feature type="signal peptide" evidence="2">
    <location>
        <begin position="1"/>
        <end position="15"/>
    </location>
</feature>
<keyword evidence="4" id="KW-1185">Reference proteome</keyword>
<organism evidence="3 4">
    <name type="scientific">Drosophila willistoni</name>
    <name type="common">Fruit fly</name>
    <dbReference type="NCBI Taxonomy" id="7260"/>
    <lineage>
        <taxon>Eukaryota</taxon>
        <taxon>Metazoa</taxon>
        <taxon>Ecdysozoa</taxon>
        <taxon>Arthropoda</taxon>
        <taxon>Hexapoda</taxon>
        <taxon>Insecta</taxon>
        <taxon>Pterygota</taxon>
        <taxon>Neoptera</taxon>
        <taxon>Endopterygota</taxon>
        <taxon>Diptera</taxon>
        <taxon>Brachycera</taxon>
        <taxon>Muscomorpha</taxon>
        <taxon>Ephydroidea</taxon>
        <taxon>Drosophilidae</taxon>
        <taxon>Drosophila</taxon>
        <taxon>Sophophora</taxon>
    </lineage>
</organism>
<sequence>MVFCLMGLICQCCCSLQAGLEQNELFALHLSYQNTEIRIFGTFALNHRLLFLSATVIVLHVLYMVQCDMT</sequence>
<dbReference type="OrthoDB" id="7838709at2759"/>
<evidence type="ECO:0000313" key="4">
    <source>
        <dbReference type="Proteomes" id="UP000007798"/>
    </source>
</evidence>
<keyword evidence="2" id="KW-0732">Signal</keyword>
<evidence type="ECO:0008006" key="5">
    <source>
        <dbReference type="Google" id="ProtNLM"/>
    </source>
</evidence>
<feature type="chain" id="PRO_5012227015" description="Secreted protein" evidence="2">
    <location>
        <begin position="16"/>
        <end position="70"/>
    </location>
</feature>
<dbReference type="InParanoid" id="A0A0Q9WPX6"/>
<evidence type="ECO:0000256" key="2">
    <source>
        <dbReference type="SAM" id="SignalP"/>
    </source>
</evidence>
<proteinExistence type="predicted"/>
<evidence type="ECO:0000256" key="1">
    <source>
        <dbReference type="SAM" id="Phobius"/>
    </source>
</evidence>
<accession>A0A0Q9WPX6</accession>
<protein>
    <recommendedName>
        <fullName evidence="5">Secreted protein</fullName>
    </recommendedName>
</protein>